<dbReference type="GO" id="GO:0051213">
    <property type="term" value="F:dioxygenase activity"/>
    <property type="evidence" value="ECO:0007669"/>
    <property type="project" value="UniProtKB-KW"/>
</dbReference>
<evidence type="ECO:0000256" key="4">
    <source>
        <dbReference type="ARBA" id="ARBA00022964"/>
    </source>
</evidence>
<dbReference type="PROSITE" id="PS50292">
    <property type="entry name" value="PEROXIDASE_3"/>
    <property type="match status" value="1"/>
</dbReference>
<dbReference type="AlphaFoldDB" id="A0A4U0UG83"/>
<keyword evidence="10" id="KW-1185">Reference proteome</keyword>
<keyword evidence="6 7" id="KW-0408">Iron</keyword>
<dbReference type="InterPro" id="IPR036396">
    <property type="entry name" value="Cyt_P450_sf"/>
</dbReference>
<comment type="caution">
    <text evidence="9">The sequence shown here is derived from an EMBL/GenBank/DDBJ whole genome shotgun (WGS) entry which is preliminary data.</text>
</comment>
<dbReference type="Gene3D" id="1.10.630.10">
    <property type="entry name" value="Cytochrome P450"/>
    <property type="match status" value="1"/>
</dbReference>
<dbReference type="GO" id="GO:0004601">
    <property type="term" value="F:peroxidase activity"/>
    <property type="evidence" value="ECO:0007669"/>
    <property type="project" value="InterPro"/>
</dbReference>
<evidence type="ECO:0000256" key="7">
    <source>
        <dbReference type="PIRSR" id="PIRSR619791-2"/>
    </source>
</evidence>
<evidence type="ECO:0000256" key="3">
    <source>
        <dbReference type="ARBA" id="ARBA00022723"/>
    </source>
</evidence>
<dbReference type="SUPFAM" id="SSF48113">
    <property type="entry name" value="Heme-dependent peroxidases"/>
    <property type="match status" value="1"/>
</dbReference>
<evidence type="ECO:0000256" key="5">
    <source>
        <dbReference type="ARBA" id="ARBA00023002"/>
    </source>
</evidence>
<dbReference type="GO" id="GO:0006631">
    <property type="term" value="P:fatty acid metabolic process"/>
    <property type="evidence" value="ECO:0007669"/>
    <property type="project" value="UniProtKB-ARBA"/>
</dbReference>
<dbReference type="GO" id="GO:0006979">
    <property type="term" value="P:response to oxidative stress"/>
    <property type="evidence" value="ECO:0007669"/>
    <property type="project" value="InterPro"/>
</dbReference>
<dbReference type="OrthoDB" id="823504at2759"/>
<evidence type="ECO:0000256" key="1">
    <source>
        <dbReference type="ARBA" id="ARBA00011881"/>
    </source>
</evidence>
<dbReference type="CDD" id="cd09817">
    <property type="entry name" value="linoleate_diol_synthase_like"/>
    <property type="match status" value="1"/>
</dbReference>
<dbReference type="CDD" id="cd20612">
    <property type="entry name" value="CYP_LDS-like_C"/>
    <property type="match status" value="1"/>
</dbReference>
<keyword evidence="3 7" id="KW-0479">Metal-binding</keyword>
<evidence type="ECO:0000256" key="8">
    <source>
        <dbReference type="SAM" id="MobiDB-lite"/>
    </source>
</evidence>
<evidence type="ECO:0000313" key="10">
    <source>
        <dbReference type="Proteomes" id="UP000308549"/>
    </source>
</evidence>
<dbReference type="InterPro" id="IPR050783">
    <property type="entry name" value="Oxylipin_biosynth_metab"/>
</dbReference>
<proteinExistence type="predicted"/>
<dbReference type="Gene3D" id="1.10.640.10">
    <property type="entry name" value="Haem peroxidase domain superfamily, animal type"/>
    <property type="match status" value="1"/>
</dbReference>
<dbReference type="GO" id="GO:0005506">
    <property type="term" value="F:iron ion binding"/>
    <property type="evidence" value="ECO:0007669"/>
    <property type="project" value="InterPro"/>
</dbReference>
<dbReference type="PANTHER" id="PTHR11903">
    <property type="entry name" value="PROSTAGLANDIN G/H SYNTHASE"/>
    <property type="match status" value="1"/>
</dbReference>
<reference evidence="9 10" key="1">
    <citation type="submission" date="2017-03" db="EMBL/GenBank/DDBJ databases">
        <title>Genomes of endolithic fungi from Antarctica.</title>
        <authorList>
            <person name="Coleine C."/>
            <person name="Masonjones S."/>
            <person name="Stajich J.E."/>
        </authorList>
    </citation>
    <scope>NUCLEOTIDE SEQUENCE [LARGE SCALE GENOMIC DNA]</scope>
    <source>
        <strain evidence="9 10">CCFEE 6315</strain>
    </source>
</reference>
<dbReference type="Pfam" id="PF00067">
    <property type="entry name" value="p450"/>
    <property type="match status" value="1"/>
</dbReference>
<feature type="binding site" description="axial binding residue" evidence="7">
    <location>
        <position position="367"/>
    </location>
    <ligand>
        <name>heme b</name>
        <dbReference type="ChEBI" id="CHEBI:60344"/>
    </ligand>
    <ligandPart>
        <name>Fe</name>
        <dbReference type="ChEBI" id="CHEBI:18248"/>
    </ligandPart>
</feature>
<keyword evidence="2 7" id="KW-0349">Heme</keyword>
<dbReference type="InterPro" id="IPR001128">
    <property type="entry name" value="Cyt_P450"/>
</dbReference>
<dbReference type="Proteomes" id="UP000308549">
    <property type="component" value="Unassembled WGS sequence"/>
</dbReference>
<dbReference type="EMBL" id="NAJL01000001">
    <property type="protein sequence ID" value="TKA34357.1"/>
    <property type="molecule type" value="Genomic_DNA"/>
</dbReference>
<dbReference type="PANTHER" id="PTHR11903:SF37">
    <property type="entry name" value="PSI-PRODUCING OXYGENASE A"/>
    <property type="match status" value="1"/>
</dbReference>
<accession>A0A4U0UG83</accession>
<dbReference type="InterPro" id="IPR037120">
    <property type="entry name" value="Haem_peroxidase_sf_animal"/>
</dbReference>
<dbReference type="GO" id="GO:0004497">
    <property type="term" value="F:monooxygenase activity"/>
    <property type="evidence" value="ECO:0007669"/>
    <property type="project" value="InterPro"/>
</dbReference>
<dbReference type="InterPro" id="IPR019791">
    <property type="entry name" value="Haem_peroxidase_animal"/>
</dbReference>
<dbReference type="SUPFAM" id="SSF48264">
    <property type="entry name" value="Cytochrome P450"/>
    <property type="match status" value="1"/>
</dbReference>
<gene>
    <name evidence="9" type="ORF">B0A50_00339</name>
</gene>
<organism evidence="9 10">
    <name type="scientific">Salinomyces thailandicus</name>
    <dbReference type="NCBI Taxonomy" id="706561"/>
    <lineage>
        <taxon>Eukaryota</taxon>
        <taxon>Fungi</taxon>
        <taxon>Dikarya</taxon>
        <taxon>Ascomycota</taxon>
        <taxon>Pezizomycotina</taxon>
        <taxon>Dothideomycetes</taxon>
        <taxon>Dothideomycetidae</taxon>
        <taxon>Mycosphaerellales</taxon>
        <taxon>Teratosphaeriaceae</taxon>
        <taxon>Salinomyces</taxon>
    </lineage>
</organism>
<evidence type="ECO:0000256" key="6">
    <source>
        <dbReference type="ARBA" id="ARBA00023004"/>
    </source>
</evidence>
<protein>
    <recommendedName>
        <fullName evidence="11">Linoleate diol synthase</fullName>
    </recommendedName>
</protein>
<dbReference type="GO" id="GO:0020037">
    <property type="term" value="F:heme binding"/>
    <property type="evidence" value="ECO:0007669"/>
    <property type="project" value="InterPro"/>
</dbReference>
<feature type="region of interest" description="Disordered" evidence="8">
    <location>
        <begin position="1"/>
        <end position="35"/>
    </location>
</feature>
<dbReference type="InterPro" id="IPR034812">
    <property type="entry name" value="Ppo-like_N"/>
</dbReference>
<evidence type="ECO:0008006" key="11">
    <source>
        <dbReference type="Google" id="ProtNLM"/>
    </source>
</evidence>
<keyword evidence="5" id="KW-0560">Oxidoreductase</keyword>
<comment type="subunit">
    <text evidence="1">Homotetramer.</text>
</comment>
<keyword evidence="4" id="KW-0223">Dioxygenase</keyword>
<dbReference type="InterPro" id="IPR010255">
    <property type="entry name" value="Haem_peroxidase_sf"/>
</dbReference>
<dbReference type="Pfam" id="PF03098">
    <property type="entry name" value="An_peroxidase"/>
    <property type="match status" value="2"/>
</dbReference>
<sequence>MAMEKVGTLIDTIVQKPSTAPDHKTNGEASGQQNGEQTSILHDLAHLDFKDYKTLGQGLTTLAGGEPLDDKELLLEHGVSMLQSLPSGSSLGKTVSQQFITMLYEDLPHPPATLAGPAAKYRRHDGGNNNPWNPEMGKAGTPYSRSVPPLKPKGPTLPDPELVFEQLLKRKGPFREHPSGLNRLFFSFATIVIHECFQTSRKDPWVNETSSYVDLSTLYGNTEKEQQRVRTYEMGKIHPDSIASERIMLMPPGVVALLVMFSRNHNTIVESLYSINEDGKYGDWDCLSVPQRAWQDEDLFQLARNINVGFFATVVLRDYVAAILNTPRANSSWSLDLGGEIKGGNKRTERGTGNVVSIEFAVLYHWHAALSAADADWMEDLLRSSLPNLKSVDDITAEDFQKVLMVEGHKLASTAPKQWTFAGLKRQGDGRFDDVELAEIIKDCIEEPAHAFGAHGTPASLKVVDVMGQLQARNAFNVCTMNEFRRYLNLKAYESFEDWNPDKETARAAELLYGHIDNLELYPGLMAEVTKPPIAGSGVCPGQTTGRGILDDAVALVRGDRYLSYDFNSTTLTNWGVGTLGALQPGSYGGMMPKLLFTGLPAAWTGTSSYALLPFYTPKAAAEILEGNKAIDLYDLKRPRSDRFIVSVQTQAGCKKVFEDRSTFSVMYQAAIRNCTAGHDFMIGWDDAHKHNERSSVLHKIFFEDGFEANVTSFFRVHVKRLIDQSSLKYSGTRRSIDIVRDITNVTPILWLAERFAIPLKTLETPHGLLSLPELFDLYLVLFMYQSFNILPINEWALREASLKFAPLLRGILEGHLRTQQGLKERFVDWLAKDTSYAVGPDADRLYHALNATNLPLGDLVGDGIGMAAPVAGNLTQQASLLIDLFLSPGYEQYKTRIITLAHSDNDPLADRELEGFVYEGMRHAGVVPGLPRVAQKDTVVSDGARGPIHIKQGQTILIATSKAAMDPSAFPSPEKLDPWRPRTDYTLLGHGLHFCFGARLVGPALAATLKEVFRLKGLRRAEGRPGRFTVVEHEVAGVKMRHYLDGNAKLSPIPTSLRLEFDEV</sequence>
<name>A0A4U0UG83_9PEZI</name>
<evidence type="ECO:0000313" key="9">
    <source>
        <dbReference type="EMBL" id="TKA34357.1"/>
    </source>
</evidence>
<evidence type="ECO:0000256" key="2">
    <source>
        <dbReference type="ARBA" id="ARBA00022617"/>
    </source>
</evidence>
<dbReference type="GO" id="GO:0016705">
    <property type="term" value="F:oxidoreductase activity, acting on paired donors, with incorporation or reduction of molecular oxygen"/>
    <property type="evidence" value="ECO:0007669"/>
    <property type="project" value="InterPro"/>
</dbReference>